<gene>
    <name evidence="1" type="ORF">AWB79_05022</name>
</gene>
<sequence>MKILFAFLPAILTFWPLLKVLQKGWRLFVVLLFVALATGCTSTSNKFDKSPCACAFQNLNTSYFGSKADA</sequence>
<comment type="caution">
    <text evidence="1">The sequence shown here is derived from an EMBL/GenBank/DDBJ whole genome shotgun (WGS) entry which is preliminary data.</text>
</comment>
<dbReference type="STRING" id="1777140.AWB79_05022"/>
<organism evidence="1 2">
    <name type="scientific">Caballeronia hypogeia</name>
    <dbReference type="NCBI Taxonomy" id="1777140"/>
    <lineage>
        <taxon>Bacteria</taxon>
        <taxon>Pseudomonadati</taxon>
        <taxon>Pseudomonadota</taxon>
        <taxon>Betaproteobacteria</taxon>
        <taxon>Burkholderiales</taxon>
        <taxon>Burkholderiaceae</taxon>
        <taxon>Caballeronia</taxon>
    </lineage>
</organism>
<dbReference type="AlphaFoldDB" id="A0A158CAE4"/>
<protein>
    <submittedName>
        <fullName evidence="1">Uncharacterized protein</fullName>
    </submittedName>
</protein>
<proteinExistence type="predicted"/>
<accession>A0A158CAE4</accession>
<dbReference type="Proteomes" id="UP000054851">
    <property type="component" value="Unassembled WGS sequence"/>
</dbReference>
<name>A0A158CAE4_9BURK</name>
<dbReference type="EMBL" id="FCOA02000020">
    <property type="protein sequence ID" value="SAK79343.1"/>
    <property type="molecule type" value="Genomic_DNA"/>
</dbReference>
<evidence type="ECO:0000313" key="2">
    <source>
        <dbReference type="Proteomes" id="UP000054851"/>
    </source>
</evidence>
<keyword evidence="2" id="KW-1185">Reference proteome</keyword>
<evidence type="ECO:0000313" key="1">
    <source>
        <dbReference type="EMBL" id="SAK79343.1"/>
    </source>
</evidence>
<reference evidence="1" key="1">
    <citation type="submission" date="2016-01" db="EMBL/GenBank/DDBJ databases">
        <authorList>
            <person name="Peeters C."/>
        </authorList>
    </citation>
    <scope>NUCLEOTIDE SEQUENCE</scope>
    <source>
        <strain evidence="1">LMG 29322</strain>
    </source>
</reference>